<dbReference type="InterPro" id="IPR036779">
    <property type="entry name" value="LysM_dom_sf"/>
</dbReference>
<dbReference type="CDD" id="cd00118">
    <property type="entry name" value="LysM"/>
    <property type="match status" value="4"/>
</dbReference>
<feature type="domain" description="LysM" evidence="1">
    <location>
        <begin position="82"/>
        <end position="126"/>
    </location>
</feature>
<feature type="domain" description="LysM" evidence="1">
    <location>
        <begin position="212"/>
        <end position="255"/>
    </location>
</feature>
<comment type="caution">
    <text evidence="2">The sequence shown here is derived from an EMBL/GenBank/DDBJ whole genome shotgun (WGS) entry which is preliminary data.</text>
</comment>
<gene>
    <name evidence="2" type="ORF">ACFQ3Q_06650</name>
</gene>
<dbReference type="EMBL" id="JBHTLI010000001">
    <property type="protein sequence ID" value="MFD1095419.1"/>
    <property type="molecule type" value="Genomic_DNA"/>
</dbReference>
<dbReference type="PROSITE" id="PS51782">
    <property type="entry name" value="LYSM"/>
    <property type="match status" value="3"/>
</dbReference>
<dbReference type="SUPFAM" id="SSF54106">
    <property type="entry name" value="LysM domain"/>
    <property type="match status" value="4"/>
</dbReference>
<dbReference type="Gene3D" id="3.10.350.10">
    <property type="entry name" value="LysM domain"/>
    <property type="match status" value="4"/>
</dbReference>
<dbReference type="Gene3D" id="3.40.50.2300">
    <property type="match status" value="2"/>
</dbReference>
<keyword evidence="3" id="KW-1185">Reference proteome</keyword>
<dbReference type="InterPro" id="IPR018392">
    <property type="entry name" value="LysM"/>
</dbReference>
<dbReference type="Pfam" id="PF01476">
    <property type="entry name" value="LysM"/>
    <property type="match status" value="4"/>
</dbReference>
<accession>A0ABW3NSK7</accession>
<feature type="domain" description="LysM" evidence="1">
    <location>
        <begin position="24"/>
        <end position="67"/>
    </location>
</feature>
<dbReference type="PANTHER" id="PTHR33734:SF22">
    <property type="entry name" value="MEMBRANE-BOUND LYTIC MUREIN TRANSGLYCOSYLASE D"/>
    <property type="match status" value="1"/>
</dbReference>
<dbReference type="CDD" id="cd06268">
    <property type="entry name" value="PBP1_ABC_transporter_LIVBP-like"/>
    <property type="match status" value="1"/>
</dbReference>
<evidence type="ECO:0000313" key="2">
    <source>
        <dbReference type="EMBL" id="MFD1095419.1"/>
    </source>
</evidence>
<sequence>MKYLFILCFFFQIYSISAVGQEYKYHTVQKGETVYSIAKSYNISEEAIYKYNPDAKEGIEVAAKLVIPVSEVKKQNADVNFRTHKVERKETLYSLSKQYNVDIDDIKRYNKHLYAEELQTGEVVRIPVFAKTPSVVERTSNSKKSNVQDKSTREHIVLPKETKYGIARKYGLTVKELEELNPKVEVLKPGVMLKVGTDVLDDQVILATNDFEFYEVKPKETIFGLTRKFEVDKDSLMALNPALKNGLKSGMVLKVPNKGVGVGNLGETETEKFKSDDSKEADSETEVVEEKINLRNNLTNFKTKEIALMLPYHLDKVEADSLATYKDAILNERVLRISLDFYSGVLMAVERAKEMGISTNLRVFDTKQSTYEVNNIINRNNFSNTDAVIGPLLKNTTEAAAAQLNRQEVPVISPLSNRAMRPMSNLFQSRPTDDILAEAMLNYLSNNVEGKNLIVIADPQAYKIKSTLSGLFPSARFVTPSEGFVSEESIAKTLSKTKKNWVILESDGVGTLTSAISALNRLARENEIRLFTTNKNNSYDNDNVPNEHLAKLNFHYPSVDKEYDPEFSAEFIDRYAEKYGAVPNQYAVRGYDLTLDILLRLATAEDLYESFVKYRGYTEYNENKFHYLPSSGGGFHNDAVYIMRINPDLTLSVVNDFKSSL</sequence>
<dbReference type="PANTHER" id="PTHR33734">
    <property type="entry name" value="LYSM DOMAIN-CONTAINING GPI-ANCHORED PROTEIN 2"/>
    <property type="match status" value="1"/>
</dbReference>
<dbReference type="Proteomes" id="UP001597131">
    <property type="component" value="Unassembled WGS sequence"/>
</dbReference>
<proteinExistence type="predicted"/>
<evidence type="ECO:0000259" key="1">
    <source>
        <dbReference type="PROSITE" id="PS51782"/>
    </source>
</evidence>
<protein>
    <submittedName>
        <fullName evidence="2">LysM peptidoglycan-binding domain-containing protein</fullName>
    </submittedName>
</protein>
<dbReference type="RefSeq" id="WP_380744146.1">
    <property type="nucleotide sequence ID" value="NZ_JBHTLI010000001.1"/>
</dbReference>
<reference evidence="3" key="1">
    <citation type="journal article" date="2019" name="Int. J. Syst. Evol. Microbiol.">
        <title>The Global Catalogue of Microorganisms (GCM) 10K type strain sequencing project: providing services to taxonomists for standard genome sequencing and annotation.</title>
        <authorList>
            <consortium name="The Broad Institute Genomics Platform"/>
            <consortium name="The Broad Institute Genome Sequencing Center for Infectious Disease"/>
            <person name="Wu L."/>
            <person name="Ma J."/>
        </authorList>
    </citation>
    <scope>NUCLEOTIDE SEQUENCE [LARGE SCALE GENOMIC DNA]</scope>
    <source>
        <strain evidence="3">CCUG 64793</strain>
    </source>
</reference>
<dbReference type="SUPFAM" id="SSF53822">
    <property type="entry name" value="Periplasmic binding protein-like I"/>
    <property type="match status" value="1"/>
</dbReference>
<dbReference type="SMART" id="SM00257">
    <property type="entry name" value="LysM"/>
    <property type="match status" value="4"/>
</dbReference>
<name>A0ABW3NSK7_9FLAO</name>
<dbReference type="InterPro" id="IPR028082">
    <property type="entry name" value="Peripla_BP_I"/>
</dbReference>
<evidence type="ECO:0000313" key="3">
    <source>
        <dbReference type="Proteomes" id="UP001597131"/>
    </source>
</evidence>
<organism evidence="2 3">
    <name type="scientific">Salegentibacter chungangensis</name>
    <dbReference type="NCBI Taxonomy" id="1335724"/>
    <lineage>
        <taxon>Bacteria</taxon>
        <taxon>Pseudomonadati</taxon>
        <taxon>Bacteroidota</taxon>
        <taxon>Flavobacteriia</taxon>
        <taxon>Flavobacteriales</taxon>
        <taxon>Flavobacteriaceae</taxon>
        <taxon>Salegentibacter</taxon>
    </lineage>
</organism>